<sequence>SRLFLKDFYYCVVFTRAYVPAQRHTTTPSSGLGGGVSPRLCLIPRQPGSNDGRGQFCVPSSVILA</sequence>
<reference evidence="1" key="1">
    <citation type="submission" date="2019-11" db="UniProtKB">
        <authorList>
            <consortium name="WormBaseParasite"/>
        </authorList>
    </citation>
    <scope>IDENTIFICATION</scope>
</reference>
<dbReference type="AlphaFoldDB" id="A0A5K3FI41"/>
<name>A0A5K3FI41_MESCO</name>
<accession>A0A5K3FI41</accession>
<evidence type="ECO:0000313" key="1">
    <source>
        <dbReference type="WBParaSite" id="MCU_008598-RA"/>
    </source>
</evidence>
<protein>
    <submittedName>
        <fullName evidence="1">Ovule protein</fullName>
    </submittedName>
</protein>
<proteinExistence type="predicted"/>
<dbReference type="WBParaSite" id="MCU_008598-RA">
    <property type="protein sequence ID" value="MCU_008598-RA"/>
    <property type="gene ID" value="MCU_008598"/>
</dbReference>
<organism evidence="1">
    <name type="scientific">Mesocestoides corti</name>
    <name type="common">Flatworm</name>
    <dbReference type="NCBI Taxonomy" id="53468"/>
    <lineage>
        <taxon>Eukaryota</taxon>
        <taxon>Metazoa</taxon>
        <taxon>Spiralia</taxon>
        <taxon>Lophotrochozoa</taxon>
        <taxon>Platyhelminthes</taxon>
        <taxon>Cestoda</taxon>
        <taxon>Eucestoda</taxon>
        <taxon>Cyclophyllidea</taxon>
        <taxon>Mesocestoididae</taxon>
        <taxon>Mesocestoides</taxon>
    </lineage>
</organism>